<feature type="region of interest" description="Disordered" evidence="1">
    <location>
        <begin position="1"/>
        <end position="35"/>
    </location>
</feature>
<dbReference type="VEuPathDB" id="FungiDB:MCYG_05050"/>
<dbReference type="HOGENOM" id="CLU_1137766_0_0_1"/>
<evidence type="ECO:0000313" key="2">
    <source>
        <dbReference type="EMBL" id="EEQ32231.1"/>
    </source>
</evidence>
<reference evidence="3" key="1">
    <citation type="journal article" date="2012" name="MBio">
        <title>Comparative genome analysis of Trichophyton rubrum and related dermatophytes reveals candidate genes involved in infection.</title>
        <authorList>
            <person name="Martinez D.A."/>
            <person name="Oliver B.G."/>
            <person name="Graeser Y."/>
            <person name="Goldberg J.M."/>
            <person name="Li W."/>
            <person name="Martinez-Rossi N.M."/>
            <person name="Monod M."/>
            <person name="Shelest E."/>
            <person name="Barton R.C."/>
            <person name="Birch E."/>
            <person name="Brakhage A.A."/>
            <person name="Chen Z."/>
            <person name="Gurr S.J."/>
            <person name="Heiman D."/>
            <person name="Heitman J."/>
            <person name="Kosti I."/>
            <person name="Rossi A."/>
            <person name="Saif S."/>
            <person name="Samalova M."/>
            <person name="Saunders C.W."/>
            <person name="Shea T."/>
            <person name="Summerbell R.C."/>
            <person name="Xu J."/>
            <person name="Young S."/>
            <person name="Zeng Q."/>
            <person name="Birren B.W."/>
            <person name="Cuomo C.A."/>
            <person name="White T.C."/>
        </authorList>
    </citation>
    <scope>NUCLEOTIDE SEQUENCE [LARGE SCALE GENOMIC DNA]</scope>
    <source>
        <strain evidence="3">ATCC MYA-4605 / CBS 113480</strain>
    </source>
</reference>
<evidence type="ECO:0000256" key="1">
    <source>
        <dbReference type="SAM" id="MobiDB-lite"/>
    </source>
</evidence>
<dbReference type="OMA" id="YVIYGYP"/>
<dbReference type="AlphaFoldDB" id="C5FQS8"/>
<dbReference type="STRING" id="554155.C5FQS8"/>
<protein>
    <submittedName>
        <fullName evidence="2">Uncharacterized protein</fullName>
    </submittedName>
</protein>
<dbReference type="RefSeq" id="XP_002847313.1">
    <property type="nucleotide sequence ID" value="XM_002847267.1"/>
</dbReference>
<keyword evidence="3" id="KW-1185">Reference proteome</keyword>
<gene>
    <name evidence="2" type="ORF">MCYG_05050</name>
</gene>
<dbReference type="GeneID" id="9226168"/>
<sequence>MTQPNLFVTQEPLEYRPPSTPPEYDNPPPSLDWMRSPDGYKERTSCYSRDGYVIYGYPSKGPKGEAIKDSIIAKTGVDIVDLKFLGFDRFAPLKERLPGQEAEDRFCGLLRKLGGRHWRSYHALYNGSVDEMTAERDDGIKWFFAWPGIDEHPSARNLECTIGKDVVEDGGVWALENVYGVGIEFGKLRMCLTMEEKVKVMKELGAVFYPDPRDCPPLADLYPARNVPPKAPIEQTI</sequence>
<dbReference type="Proteomes" id="UP000002035">
    <property type="component" value="Unassembled WGS sequence"/>
</dbReference>
<name>C5FQS8_ARTOC</name>
<organism evidence="2 3">
    <name type="scientific">Arthroderma otae (strain ATCC MYA-4605 / CBS 113480)</name>
    <name type="common">Microsporum canis</name>
    <dbReference type="NCBI Taxonomy" id="554155"/>
    <lineage>
        <taxon>Eukaryota</taxon>
        <taxon>Fungi</taxon>
        <taxon>Dikarya</taxon>
        <taxon>Ascomycota</taxon>
        <taxon>Pezizomycotina</taxon>
        <taxon>Eurotiomycetes</taxon>
        <taxon>Eurotiomycetidae</taxon>
        <taxon>Onygenales</taxon>
        <taxon>Arthrodermataceae</taxon>
        <taxon>Microsporum</taxon>
    </lineage>
</organism>
<proteinExistence type="predicted"/>
<dbReference type="EMBL" id="DS995704">
    <property type="protein sequence ID" value="EEQ32231.1"/>
    <property type="molecule type" value="Genomic_DNA"/>
</dbReference>
<feature type="compositionally biased region" description="Pro residues" evidence="1">
    <location>
        <begin position="18"/>
        <end position="30"/>
    </location>
</feature>
<evidence type="ECO:0000313" key="3">
    <source>
        <dbReference type="Proteomes" id="UP000002035"/>
    </source>
</evidence>
<dbReference type="OrthoDB" id="4487429at2759"/>
<accession>C5FQS8</accession>
<dbReference type="eggNOG" id="ENOG502T6BN">
    <property type="taxonomic scope" value="Eukaryota"/>
</dbReference>